<feature type="transmembrane region" description="Helical" evidence="1">
    <location>
        <begin position="199"/>
        <end position="229"/>
    </location>
</feature>
<feature type="transmembrane region" description="Helical" evidence="1">
    <location>
        <begin position="830"/>
        <end position="852"/>
    </location>
</feature>
<evidence type="ECO:0000313" key="5">
    <source>
        <dbReference type="Proteomes" id="UP000050413"/>
    </source>
</evidence>
<reference evidence="3 6" key="2">
    <citation type="submission" date="2016-01" db="EMBL/GenBank/DDBJ databases">
        <authorList>
            <person name="Varghese N."/>
        </authorList>
    </citation>
    <scope>NUCLEOTIDE SEQUENCE [LARGE SCALE GENOMIC DNA]</scope>
    <source>
        <strain evidence="3 6">HL-91</strain>
    </source>
</reference>
<feature type="transmembrane region" description="Helical" evidence="1">
    <location>
        <begin position="858"/>
        <end position="876"/>
    </location>
</feature>
<dbReference type="AlphaFoldDB" id="A0A0P7WLA1"/>
<feature type="transmembrane region" description="Helical" evidence="1">
    <location>
        <begin position="553"/>
        <end position="572"/>
    </location>
</feature>
<organism evidence="4 5">
    <name type="scientific">Roseibaca calidilacus</name>
    <dbReference type="NCBI Taxonomy" id="1666912"/>
    <lineage>
        <taxon>Bacteria</taxon>
        <taxon>Pseudomonadati</taxon>
        <taxon>Pseudomonadota</taxon>
        <taxon>Alphaproteobacteria</taxon>
        <taxon>Rhodobacterales</taxon>
        <taxon>Paracoccaceae</taxon>
        <taxon>Roseinatronobacter</taxon>
    </lineage>
</organism>
<dbReference type="OrthoDB" id="9796461at2"/>
<dbReference type="Proteomes" id="UP000182045">
    <property type="component" value="Unassembled WGS sequence"/>
</dbReference>
<feature type="transmembrane region" description="Helical" evidence="1">
    <location>
        <begin position="346"/>
        <end position="367"/>
    </location>
</feature>
<evidence type="ECO:0000313" key="3">
    <source>
        <dbReference type="EMBL" id="CUX82848.1"/>
    </source>
</evidence>
<keyword evidence="4" id="KW-0808">Transferase</keyword>
<evidence type="ECO:0000256" key="1">
    <source>
        <dbReference type="SAM" id="Phobius"/>
    </source>
</evidence>
<dbReference type="InterPro" id="IPR050879">
    <property type="entry name" value="Acyltransferase_3"/>
</dbReference>
<name>A0A0P7WLA1_9RHOB</name>
<feature type="transmembrane region" description="Helical" evidence="1">
    <location>
        <begin position="62"/>
        <end position="86"/>
    </location>
</feature>
<feature type="transmembrane region" description="Helical" evidence="1">
    <location>
        <begin position="402"/>
        <end position="427"/>
    </location>
</feature>
<dbReference type="RefSeq" id="WP_072246710.1">
    <property type="nucleotide sequence ID" value="NZ_FBYC01000004.1"/>
</dbReference>
<protein>
    <submittedName>
        <fullName evidence="3">Peptidoglycan/LPS O-acetylase OafA/YrhL, contains acyltransferase and SGNH-hydrolase domains</fullName>
    </submittedName>
    <submittedName>
        <fullName evidence="4">Putative acyltransferase</fullName>
    </submittedName>
</protein>
<feature type="transmembrane region" description="Helical" evidence="1">
    <location>
        <begin position="529"/>
        <end position="547"/>
    </location>
</feature>
<dbReference type="PANTHER" id="PTHR23028:SF134">
    <property type="entry name" value="PUTATIVE (AFU_ORTHOLOGUE AFUA_4G08520)-RELATED"/>
    <property type="match status" value="1"/>
</dbReference>
<feature type="transmembrane region" description="Helical" evidence="1">
    <location>
        <begin position="614"/>
        <end position="632"/>
    </location>
</feature>
<feature type="transmembrane region" description="Helical" evidence="1">
    <location>
        <begin position="21"/>
        <end position="42"/>
    </location>
</feature>
<sequence length="897" mass="97248">MVGDIPRLPAKTLGIGRIATFDGLRGVAALVVVVFHFLAMLHPDWVSDYAQAPALLLATPLAVFWNGFFAVAVFFVLSGFVMAAAAERRHANLLENALLRYLRLALPVLASILLAYLWLRLMPNAAGNLARSLDAPSEWLAFTAQGPLPGLGAAIHDGLAGSFITGMSPFNNVLWAMQVELVGSLFLFAAYWLGGFGPWVRFAALAGFALLGLLVLRDIYLCFVTGALLYEGHKAGIWLRLPPVTGLLALALGMMLGTPGGRFAISWLPEFVPDRLYPGNPWGLAPVAGATLILLAALQLRTLQNWFKTAPLQWLGRVSFGLYLVHVPILYTFLAWERLTLGLPELLLFPAYLAAVLALAYLFTLVVDEPTLRLLGRIREQLARLRSLTRVPSLTASATAPVWPWVLLASAGLMATTLINGGVAIYYDSAIYLHRPEGMLRLLSSMPFMDLVPTDAAPAAALPQDSNTTGATAPALQFSGRSIFYQIFAWSGLEAGRLWSLAAAHAVMVAYPAALLLAHGLGRAPRWGFILGLSALGLLTPLGLSIGTAMPDILAGVLVLALTALMVGWQALRWWDRTLLLALVGFAMLSHTSHLLLAPALVIAVLLLPLRSAAMWRTAAMIGLVCTAVVGFEQLHKTLRNQGSDTIHVTRPHLTAHLVDDGPGVDYLRRACPDVGFRLCAYVDHLPIEWRDFLFGGSEPGTRFFADGPPELQKAISLEQFAFTRAVVADDPVAVLDFATAAFLRQMVMFDPAGLLLPAYLMERMDDRALALFDAYPDWMKAQLRTLAVVEQEHLLSMLHISTIGLTLLALAVLGQALYRGAEHRAQRELVLVCAALLLGVMLNAAICGVLASPYDRFQARIIWLVPLAGLALIAARRAPAARRNGPDPHKPERPFT</sequence>
<feature type="domain" description="Acyltransferase 3" evidence="2">
    <location>
        <begin position="20"/>
        <end position="364"/>
    </location>
</feature>
<keyword evidence="1" id="KW-0812">Transmembrane</keyword>
<accession>A0A0P7WLA1</accession>
<keyword evidence="1" id="KW-1133">Transmembrane helix</keyword>
<keyword evidence="1" id="KW-0472">Membrane</keyword>
<reference evidence="4 5" key="1">
    <citation type="submission" date="2015-09" db="EMBL/GenBank/DDBJ databases">
        <title>Identification and resolution of microdiversity through metagenomic sequencing of parallel consortia.</title>
        <authorList>
            <person name="Nelson W.C."/>
            <person name="Romine M.F."/>
            <person name="Lindemann S.R."/>
        </authorList>
    </citation>
    <scope>NUCLEOTIDE SEQUENCE [LARGE SCALE GENOMIC DNA]</scope>
    <source>
        <strain evidence="4">HL-91</strain>
    </source>
</reference>
<dbReference type="Pfam" id="PF01757">
    <property type="entry name" value="Acyl_transf_3"/>
    <property type="match status" value="1"/>
</dbReference>
<feature type="transmembrane region" description="Helical" evidence="1">
    <location>
        <begin position="579"/>
        <end position="608"/>
    </location>
</feature>
<feature type="transmembrane region" description="Helical" evidence="1">
    <location>
        <begin position="281"/>
        <end position="302"/>
    </location>
</feature>
<dbReference type="EMBL" id="FBYC01000004">
    <property type="protein sequence ID" value="CUX82848.1"/>
    <property type="molecule type" value="Genomic_DNA"/>
</dbReference>
<keyword evidence="4" id="KW-0012">Acyltransferase</keyword>
<feature type="transmembrane region" description="Helical" evidence="1">
    <location>
        <begin position="314"/>
        <end position="334"/>
    </location>
</feature>
<feature type="transmembrane region" description="Helical" evidence="1">
    <location>
        <begin position="241"/>
        <end position="261"/>
    </location>
</feature>
<dbReference type="STRING" id="1666912.Ga0058931_2620"/>
<dbReference type="GO" id="GO:0016747">
    <property type="term" value="F:acyltransferase activity, transferring groups other than amino-acyl groups"/>
    <property type="evidence" value="ECO:0007669"/>
    <property type="project" value="InterPro"/>
</dbReference>
<gene>
    <name evidence="3" type="ORF">Ga0058931_2620</name>
    <name evidence="4" type="ORF">HLUCCA05_00380</name>
</gene>
<evidence type="ECO:0000259" key="2">
    <source>
        <dbReference type="Pfam" id="PF01757"/>
    </source>
</evidence>
<proteinExistence type="predicted"/>
<evidence type="ECO:0000313" key="6">
    <source>
        <dbReference type="Proteomes" id="UP000182045"/>
    </source>
</evidence>
<feature type="transmembrane region" description="Helical" evidence="1">
    <location>
        <begin position="98"/>
        <end position="119"/>
    </location>
</feature>
<keyword evidence="6" id="KW-1185">Reference proteome</keyword>
<feature type="transmembrane region" description="Helical" evidence="1">
    <location>
        <begin position="172"/>
        <end position="193"/>
    </location>
</feature>
<dbReference type="PANTHER" id="PTHR23028">
    <property type="entry name" value="ACETYLTRANSFERASE"/>
    <property type="match status" value="1"/>
</dbReference>
<comment type="caution">
    <text evidence="4">The sequence shown here is derived from an EMBL/GenBank/DDBJ whole genome shotgun (WGS) entry which is preliminary data.</text>
</comment>
<dbReference type="EMBL" id="LJSG01000013">
    <property type="protein sequence ID" value="KPP91598.1"/>
    <property type="molecule type" value="Genomic_DNA"/>
</dbReference>
<feature type="transmembrane region" description="Helical" evidence="1">
    <location>
        <begin position="498"/>
        <end position="517"/>
    </location>
</feature>
<dbReference type="InterPro" id="IPR002656">
    <property type="entry name" value="Acyl_transf_3_dom"/>
</dbReference>
<dbReference type="Proteomes" id="UP000050413">
    <property type="component" value="Unassembled WGS sequence"/>
</dbReference>
<feature type="transmembrane region" description="Helical" evidence="1">
    <location>
        <begin position="742"/>
        <end position="761"/>
    </location>
</feature>
<evidence type="ECO:0000313" key="4">
    <source>
        <dbReference type="EMBL" id="KPP91598.1"/>
    </source>
</evidence>
<feature type="transmembrane region" description="Helical" evidence="1">
    <location>
        <begin position="795"/>
        <end position="818"/>
    </location>
</feature>